<comment type="caution">
    <text evidence="6">The sequence shown here is derived from an EMBL/GenBank/DDBJ whole genome shotgun (WGS) entry which is preliminary data.</text>
</comment>
<feature type="domain" description="HTH lysR-type" evidence="5">
    <location>
        <begin position="3"/>
        <end position="59"/>
    </location>
</feature>
<sequence>MNIKLQQLRHFLFVVEEGGFRAAANRANRSQATLSASVKTLEEALGQRLFEQGNNAVLTPFGQFCVFKIKQFISIYEAFEADLIAAAKGQVGEVRIASVPSLVTKLIPNVLAEYSKRYPNIEINLIDDSSVGVSNRLLAGEVDIALGNLTTAQQYGIEFRHLLTDPVGVVCTREHRLAGYVKGVVWQDLLGEPFIYNGTCNLLNVTPAYRLNQQPRYKVENITSLFSLLTHGLGITTLPKLAFPSDNESLVWLPLLDPVVARQIGIFSIPGRSISPQAQIFSDLCVEYVQTLAK</sequence>
<dbReference type="EMBL" id="JANUXW010000002">
    <property type="protein sequence ID" value="MCS4533245.1"/>
    <property type="molecule type" value="Genomic_DNA"/>
</dbReference>
<dbReference type="CDD" id="cd08440">
    <property type="entry name" value="PBP2_LTTR_like_4"/>
    <property type="match status" value="1"/>
</dbReference>
<dbReference type="PRINTS" id="PR00039">
    <property type="entry name" value="HTHLYSR"/>
</dbReference>
<dbReference type="InterPro" id="IPR036390">
    <property type="entry name" value="WH_DNA-bd_sf"/>
</dbReference>
<dbReference type="InterPro" id="IPR000847">
    <property type="entry name" value="LysR_HTH_N"/>
</dbReference>
<organism evidence="6 7">
    <name type="scientific">Neisseria montereyensis</name>
    <dbReference type="NCBI Taxonomy" id="2973938"/>
    <lineage>
        <taxon>Bacteria</taxon>
        <taxon>Pseudomonadati</taxon>
        <taxon>Pseudomonadota</taxon>
        <taxon>Betaproteobacteria</taxon>
        <taxon>Neisseriales</taxon>
        <taxon>Neisseriaceae</taxon>
        <taxon>Neisseria</taxon>
    </lineage>
</organism>
<name>A0ABT2FAX4_9NEIS</name>
<dbReference type="PROSITE" id="PS50931">
    <property type="entry name" value="HTH_LYSR"/>
    <property type="match status" value="1"/>
</dbReference>
<gene>
    <name evidence="6" type="ORF">NXS09_02890</name>
</gene>
<dbReference type="SUPFAM" id="SSF46785">
    <property type="entry name" value="Winged helix' DNA-binding domain"/>
    <property type="match status" value="1"/>
</dbReference>
<dbReference type="PANTHER" id="PTHR30419">
    <property type="entry name" value="HTH-TYPE TRANSCRIPTIONAL REGULATOR YBHD"/>
    <property type="match status" value="1"/>
</dbReference>
<keyword evidence="7" id="KW-1185">Reference proteome</keyword>
<dbReference type="InterPro" id="IPR005119">
    <property type="entry name" value="LysR_subst-bd"/>
</dbReference>
<keyword evidence="2" id="KW-0805">Transcription regulation</keyword>
<dbReference type="Gene3D" id="1.10.10.10">
    <property type="entry name" value="Winged helix-like DNA-binding domain superfamily/Winged helix DNA-binding domain"/>
    <property type="match status" value="1"/>
</dbReference>
<dbReference type="Gene3D" id="3.40.190.290">
    <property type="match status" value="1"/>
</dbReference>
<dbReference type="Proteomes" id="UP001166947">
    <property type="component" value="Unassembled WGS sequence"/>
</dbReference>
<dbReference type="SUPFAM" id="SSF53850">
    <property type="entry name" value="Periplasmic binding protein-like II"/>
    <property type="match status" value="1"/>
</dbReference>
<evidence type="ECO:0000256" key="4">
    <source>
        <dbReference type="ARBA" id="ARBA00023163"/>
    </source>
</evidence>
<dbReference type="InterPro" id="IPR036388">
    <property type="entry name" value="WH-like_DNA-bd_sf"/>
</dbReference>
<proteinExistence type="inferred from homology"/>
<evidence type="ECO:0000259" key="5">
    <source>
        <dbReference type="PROSITE" id="PS50931"/>
    </source>
</evidence>
<comment type="similarity">
    <text evidence="1">Belongs to the LysR transcriptional regulatory family.</text>
</comment>
<keyword evidence="4" id="KW-0804">Transcription</keyword>
<evidence type="ECO:0000256" key="3">
    <source>
        <dbReference type="ARBA" id="ARBA00023125"/>
    </source>
</evidence>
<evidence type="ECO:0000256" key="2">
    <source>
        <dbReference type="ARBA" id="ARBA00023015"/>
    </source>
</evidence>
<evidence type="ECO:0000256" key="1">
    <source>
        <dbReference type="ARBA" id="ARBA00009437"/>
    </source>
</evidence>
<dbReference type="InterPro" id="IPR050950">
    <property type="entry name" value="HTH-type_LysR_regulators"/>
</dbReference>
<dbReference type="Pfam" id="PF03466">
    <property type="entry name" value="LysR_substrate"/>
    <property type="match status" value="1"/>
</dbReference>
<protein>
    <submittedName>
        <fullName evidence="6">LysR family transcriptional regulator</fullName>
    </submittedName>
</protein>
<evidence type="ECO:0000313" key="7">
    <source>
        <dbReference type="Proteomes" id="UP001166947"/>
    </source>
</evidence>
<keyword evidence="3" id="KW-0238">DNA-binding</keyword>
<evidence type="ECO:0000313" key="6">
    <source>
        <dbReference type="EMBL" id="MCS4533245.1"/>
    </source>
</evidence>
<dbReference type="Pfam" id="PF00126">
    <property type="entry name" value="HTH_1"/>
    <property type="match status" value="1"/>
</dbReference>
<dbReference type="RefSeq" id="WP_259291055.1">
    <property type="nucleotide sequence ID" value="NZ_JANUXW010000002.1"/>
</dbReference>
<accession>A0ABT2FAX4</accession>
<reference evidence="6" key="2">
    <citation type="journal article" date="2023" name="Curr. Microbiol.">
        <title>Neisseria montereyensis sp. nov., Isolated from Oropharynx of California Sea Lion (Zalophus californianus): Genomic, Phylogenetic, and Phenotypic Study.</title>
        <authorList>
            <person name="Volokhov D.V."/>
            <person name="Zagorodnyaya T.A."/>
            <person name="Furtak V.A."/>
            <person name="Nattanmai G."/>
            <person name="Randall L."/>
            <person name="Jose S."/>
            <person name="Gao Y."/>
            <person name="Gulland F.M."/>
            <person name="Eisenberg T."/>
            <person name="Delmonte P."/>
            <person name="Blom J."/>
            <person name="Mitchell K.K."/>
        </authorList>
    </citation>
    <scope>NUCLEOTIDE SEQUENCE</scope>
    <source>
        <strain evidence="6">CSL10203-ORH2</strain>
    </source>
</reference>
<reference evidence="6" key="1">
    <citation type="submission" date="2022-08" db="EMBL/GenBank/DDBJ databases">
        <authorList>
            <person name="Volokhov D.V."/>
            <person name="Furtak V.A."/>
            <person name="Zagorodnyaya T.A."/>
        </authorList>
    </citation>
    <scope>NUCLEOTIDE SEQUENCE</scope>
    <source>
        <strain evidence="6">CSL10203-ORH2</strain>
    </source>
</reference>
<dbReference type="PANTHER" id="PTHR30419:SF8">
    <property type="entry name" value="NITROGEN ASSIMILATION TRANSCRIPTIONAL ACTIVATOR-RELATED"/>
    <property type="match status" value="1"/>
</dbReference>